<dbReference type="SUPFAM" id="SSF56349">
    <property type="entry name" value="DNA breaking-rejoining enzymes"/>
    <property type="match status" value="1"/>
</dbReference>
<reference evidence="6 7" key="1">
    <citation type="journal article" date="2021" name="Int. J. Syst. Evol. Microbiol.">
        <title>Reticulibacter mediterranei gen. nov., sp. nov., within the new family Reticulibacteraceae fam. nov., and Ktedonospora formicarum gen. nov., sp. nov., Ktedonobacter robiniae sp. nov., Dictyobacter formicarum sp. nov. and Dictyobacter arantiisoli sp. nov., belonging to the class Ktedonobacteria.</title>
        <authorList>
            <person name="Yabe S."/>
            <person name="Zheng Y."/>
            <person name="Wang C.M."/>
            <person name="Sakai Y."/>
            <person name="Abe K."/>
            <person name="Yokota A."/>
            <person name="Donadio S."/>
            <person name="Cavaletti L."/>
            <person name="Monciardini P."/>
        </authorList>
    </citation>
    <scope>NUCLEOTIDE SEQUENCE [LARGE SCALE GENOMIC DNA]</scope>
    <source>
        <strain evidence="6 7">SOSP1-9</strain>
    </source>
</reference>
<dbReference type="RefSeq" id="WP_201360641.1">
    <property type="nucleotide sequence ID" value="NZ_BNJJ01000002.1"/>
</dbReference>
<dbReference type="InterPro" id="IPR002104">
    <property type="entry name" value="Integrase_catalytic"/>
</dbReference>
<keyword evidence="2" id="KW-0238">DNA-binding</keyword>
<gene>
    <name evidence="6" type="ORF">KSZ_10110</name>
</gene>
<feature type="domain" description="Tyr recombinase" evidence="5">
    <location>
        <begin position="173"/>
        <end position="379"/>
    </location>
</feature>
<feature type="region of interest" description="Disordered" evidence="4">
    <location>
        <begin position="1"/>
        <end position="21"/>
    </location>
</feature>
<sequence length="404" mass="45991">MADNKRKRQTRRDQGEGSITKRSDGRWAVSIRIRGKRIFKYAKDEKEAKAILKALKKEIEQGVKPDAPKFTVASYLEYWLKVHRAGIRDSTYVTYTTCIKQIMLVLGSNRLSSLSGDQIQLGYIKMQKELGLSFGTMKLTHTIFRAALNDAVKWGYIAMNPARHVEVSKIPRTHHHALTIEQAKQLLRYTDGDTYVSSQMTCLLTLAIATGMRRGEMLGLKWGDIDMDAKTVFITRTVSYLTVDGQTKYIETPPKTDYSKRRIQIPDFVMAEIQKQKARQAEQRLKAGPGWEVRDLVFSNAFGSYFNPRSVSRYFELALKKAGLEHIRFHDLRHSAASILMAMNVHPKVVQELLGHSSISITMNIYSHTDPSLQRQAMDDLHTKFGFKNDDDDDDANAVGAKKK</sequence>
<dbReference type="InterPro" id="IPR010998">
    <property type="entry name" value="Integrase_recombinase_N"/>
</dbReference>
<dbReference type="Pfam" id="PF00589">
    <property type="entry name" value="Phage_integrase"/>
    <property type="match status" value="1"/>
</dbReference>
<dbReference type="Gene3D" id="1.10.443.10">
    <property type="entry name" value="Intergrase catalytic core"/>
    <property type="match status" value="1"/>
</dbReference>
<proteinExistence type="predicted"/>
<feature type="compositionally biased region" description="Basic residues" evidence="4">
    <location>
        <begin position="1"/>
        <end position="10"/>
    </location>
</feature>
<dbReference type="Gene3D" id="1.10.150.130">
    <property type="match status" value="1"/>
</dbReference>
<dbReference type="InterPro" id="IPR013762">
    <property type="entry name" value="Integrase-like_cat_sf"/>
</dbReference>
<comment type="caution">
    <text evidence="6">The sequence shown here is derived from an EMBL/GenBank/DDBJ whole genome shotgun (WGS) entry which is preliminary data.</text>
</comment>
<dbReference type="CDD" id="cd01189">
    <property type="entry name" value="INT_ICEBs1_C_like"/>
    <property type="match status" value="1"/>
</dbReference>
<keyword evidence="1" id="KW-0229">DNA integration</keyword>
<evidence type="ECO:0000313" key="7">
    <source>
        <dbReference type="Proteomes" id="UP000635565"/>
    </source>
</evidence>
<evidence type="ECO:0000256" key="1">
    <source>
        <dbReference type="ARBA" id="ARBA00022908"/>
    </source>
</evidence>
<dbReference type="InterPro" id="IPR004107">
    <property type="entry name" value="Integrase_SAM-like_N"/>
</dbReference>
<name>A0ABQ3VAN5_9CHLR</name>
<dbReference type="InterPro" id="IPR011010">
    <property type="entry name" value="DNA_brk_join_enz"/>
</dbReference>
<evidence type="ECO:0000256" key="2">
    <source>
        <dbReference type="ARBA" id="ARBA00023125"/>
    </source>
</evidence>
<dbReference type="PANTHER" id="PTHR30349">
    <property type="entry name" value="PHAGE INTEGRASE-RELATED"/>
    <property type="match status" value="1"/>
</dbReference>
<dbReference type="Proteomes" id="UP000635565">
    <property type="component" value="Unassembled WGS sequence"/>
</dbReference>
<evidence type="ECO:0000256" key="3">
    <source>
        <dbReference type="ARBA" id="ARBA00023172"/>
    </source>
</evidence>
<evidence type="ECO:0000259" key="5">
    <source>
        <dbReference type="PROSITE" id="PS51898"/>
    </source>
</evidence>
<dbReference type="InterPro" id="IPR050090">
    <property type="entry name" value="Tyrosine_recombinase_XerCD"/>
</dbReference>
<keyword evidence="7" id="KW-1185">Reference proteome</keyword>
<dbReference type="EMBL" id="BNJJ01000002">
    <property type="protein sequence ID" value="GHO83005.1"/>
    <property type="molecule type" value="Genomic_DNA"/>
</dbReference>
<accession>A0ABQ3VAN5</accession>
<evidence type="ECO:0000313" key="6">
    <source>
        <dbReference type="EMBL" id="GHO83005.1"/>
    </source>
</evidence>
<organism evidence="6 7">
    <name type="scientific">Dictyobacter formicarum</name>
    <dbReference type="NCBI Taxonomy" id="2778368"/>
    <lineage>
        <taxon>Bacteria</taxon>
        <taxon>Bacillati</taxon>
        <taxon>Chloroflexota</taxon>
        <taxon>Ktedonobacteria</taxon>
        <taxon>Ktedonobacterales</taxon>
        <taxon>Dictyobacteraceae</taxon>
        <taxon>Dictyobacter</taxon>
    </lineage>
</organism>
<evidence type="ECO:0000256" key="4">
    <source>
        <dbReference type="SAM" id="MobiDB-lite"/>
    </source>
</evidence>
<keyword evidence="3" id="KW-0233">DNA recombination</keyword>
<dbReference type="PANTHER" id="PTHR30349:SF91">
    <property type="entry name" value="INTA PROTEIN"/>
    <property type="match status" value="1"/>
</dbReference>
<protein>
    <submittedName>
        <fullName evidence="6">Site-specific integrase</fullName>
    </submittedName>
</protein>
<dbReference type="Pfam" id="PF14659">
    <property type="entry name" value="Phage_int_SAM_3"/>
    <property type="match status" value="1"/>
</dbReference>
<feature type="compositionally biased region" description="Basic and acidic residues" evidence="4">
    <location>
        <begin position="11"/>
        <end position="21"/>
    </location>
</feature>
<dbReference type="PROSITE" id="PS51898">
    <property type="entry name" value="TYR_RECOMBINASE"/>
    <property type="match status" value="1"/>
</dbReference>